<dbReference type="InterPro" id="IPR051028">
    <property type="entry name" value="Mito_Solute_Carrier"/>
</dbReference>
<dbReference type="Pfam" id="PF00153">
    <property type="entry name" value="Mito_carr"/>
    <property type="match status" value="3"/>
</dbReference>
<reference evidence="19" key="2">
    <citation type="submission" date="2025-08" db="UniProtKB">
        <authorList>
            <consortium name="Ensembl"/>
        </authorList>
    </citation>
    <scope>IDENTIFICATION</scope>
</reference>
<gene>
    <name evidence="19" type="primary">SLC25A13</name>
</gene>
<dbReference type="PROSITE" id="PS50222">
    <property type="entry name" value="EF_HAND_2"/>
    <property type="match status" value="2"/>
</dbReference>
<keyword evidence="8" id="KW-0106">Calcium</keyword>
<dbReference type="GeneTree" id="ENSGT00940000159344"/>
<keyword evidence="3" id="KW-0813">Transport</keyword>
<evidence type="ECO:0000313" key="20">
    <source>
        <dbReference type="Proteomes" id="UP000694580"/>
    </source>
</evidence>
<evidence type="ECO:0000256" key="5">
    <source>
        <dbReference type="ARBA" id="ARBA00022723"/>
    </source>
</evidence>
<keyword evidence="5" id="KW-0479">Metal-binding</keyword>
<name>A0AAY4DPK3_9TELE</name>
<dbReference type="InterPro" id="IPR002067">
    <property type="entry name" value="MCP"/>
</dbReference>
<evidence type="ECO:0000256" key="15">
    <source>
        <dbReference type="ARBA" id="ARBA00048652"/>
    </source>
</evidence>
<feature type="repeat" description="Solcar" evidence="16">
    <location>
        <begin position="580"/>
        <end position="668"/>
    </location>
</feature>
<proteinExistence type="inferred from homology"/>
<evidence type="ECO:0000256" key="17">
    <source>
        <dbReference type="SAM" id="Phobius"/>
    </source>
</evidence>
<dbReference type="GO" id="GO:0015183">
    <property type="term" value="F:L-aspartate transmembrane transporter activity"/>
    <property type="evidence" value="ECO:0007669"/>
    <property type="project" value="TreeGrafter"/>
</dbReference>
<evidence type="ECO:0000256" key="2">
    <source>
        <dbReference type="ARBA" id="ARBA00006375"/>
    </source>
</evidence>
<feature type="repeat" description="Solcar" evidence="16">
    <location>
        <begin position="488"/>
        <end position="572"/>
    </location>
</feature>
<dbReference type="FunFam" id="1.10.238.10:FF:000396">
    <property type="entry name" value="Calcium-binding mitochondrial carrier protein Aralar1"/>
    <property type="match status" value="1"/>
</dbReference>
<comment type="catalytic activity">
    <reaction evidence="14">
        <text>L-aspartate(in) + L-glutamate(out) + H(+)(out) = L-aspartate(out) + L-glutamate(in) + H(+)(in)</text>
        <dbReference type="Rhea" id="RHEA:70783"/>
        <dbReference type="ChEBI" id="CHEBI:15378"/>
        <dbReference type="ChEBI" id="CHEBI:29985"/>
        <dbReference type="ChEBI" id="CHEBI:29991"/>
    </reaction>
</comment>
<keyword evidence="11 16" id="KW-0472">Membrane</keyword>
<evidence type="ECO:0000256" key="4">
    <source>
        <dbReference type="ARBA" id="ARBA00022692"/>
    </source>
</evidence>
<evidence type="ECO:0000256" key="1">
    <source>
        <dbReference type="ARBA" id="ARBA00004448"/>
    </source>
</evidence>
<feature type="transmembrane region" description="Helical" evidence="17">
    <location>
        <begin position="7"/>
        <end position="25"/>
    </location>
</feature>
<evidence type="ECO:0000256" key="8">
    <source>
        <dbReference type="ARBA" id="ARBA00022837"/>
    </source>
</evidence>
<evidence type="ECO:0000259" key="18">
    <source>
        <dbReference type="PROSITE" id="PS50222"/>
    </source>
</evidence>
<reference evidence="19" key="3">
    <citation type="submission" date="2025-09" db="UniProtKB">
        <authorList>
            <consortium name="Ensembl"/>
        </authorList>
    </citation>
    <scope>IDENTIFICATION</scope>
</reference>
<dbReference type="AlphaFoldDB" id="A0AAY4DPK3"/>
<dbReference type="PANTHER" id="PTHR45678:SF12">
    <property type="entry name" value="ELECTROGENIC ASPARTATE_GLUTAMATE ANTIPORTER SLC25A13, MITOCHONDRIAL"/>
    <property type="match status" value="1"/>
</dbReference>
<evidence type="ECO:0000256" key="13">
    <source>
        <dbReference type="ARBA" id="ARBA00038674"/>
    </source>
</evidence>
<feature type="domain" description="EF-hand" evidence="18">
    <location>
        <begin position="147"/>
        <end position="182"/>
    </location>
</feature>
<comment type="similarity">
    <text evidence="2">Belongs to the mitochondrial carrier (TC 2.A.29) family.</text>
</comment>
<dbReference type="InterPro" id="IPR011992">
    <property type="entry name" value="EF-hand-dom_pair"/>
</dbReference>
<organism evidence="19 20">
    <name type="scientific">Denticeps clupeoides</name>
    <name type="common">denticle herring</name>
    <dbReference type="NCBI Taxonomy" id="299321"/>
    <lineage>
        <taxon>Eukaryota</taxon>
        <taxon>Metazoa</taxon>
        <taxon>Chordata</taxon>
        <taxon>Craniata</taxon>
        <taxon>Vertebrata</taxon>
        <taxon>Euteleostomi</taxon>
        <taxon>Actinopterygii</taxon>
        <taxon>Neopterygii</taxon>
        <taxon>Teleostei</taxon>
        <taxon>Clupei</taxon>
        <taxon>Clupeiformes</taxon>
        <taxon>Denticipitoidei</taxon>
        <taxon>Denticipitidae</taxon>
        <taxon>Denticeps</taxon>
    </lineage>
</organism>
<dbReference type="SUPFAM" id="SSF47473">
    <property type="entry name" value="EF-hand"/>
    <property type="match status" value="2"/>
</dbReference>
<dbReference type="SUPFAM" id="SSF103506">
    <property type="entry name" value="Mitochondrial carrier"/>
    <property type="match status" value="1"/>
</dbReference>
<feature type="domain" description="EF-hand" evidence="18">
    <location>
        <begin position="218"/>
        <end position="253"/>
    </location>
</feature>
<dbReference type="InterPro" id="IPR018108">
    <property type="entry name" value="MCP_transmembrane"/>
</dbReference>
<keyword evidence="20" id="KW-1185">Reference proteome</keyword>
<dbReference type="PRINTS" id="PR00926">
    <property type="entry name" value="MITOCARRIER"/>
</dbReference>
<evidence type="ECO:0000256" key="12">
    <source>
        <dbReference type="ARBA" id="ARBA00037019"/>
    </source>
</evidence>
<accession>A0AAY4DPK3</accession>
<keyword evidence="9 17" id="KW-1133">Transmembrane helix</keyword>
<dbReference type="PANTHER" id="PTHR45678">
    <property type="entry name" value="MITOCHONDRIAL 2-OXODICARBOXYLATE CARRIER 1-RELATED"/>
    <property type="match status" value="1"/>
</dbReference>
<evidence type="ECO:0000256" key="3">
    <source>
        <dbReference type="ARBA" id="ARBA00022448"/>
    </source>
</evidence>
<keyword evidence="6" id="KW-0677">Repeat</keyword>
<sequence length="714" mass="79268">MIWSKTFLVIIIYYIKLYIILYIYQLNVGSISIYLSIYLSLFLSLSLSLSLYIYVYIYIYIYIGLLVLPRRADPAELKSIFLKYASIQKDGNCYMSPEDFVSRFLHAHTDVRLSKEAIALLAGVVDQTKDGLISFQEFFAFESVLCAPDALFMVAFQLFDRTGKGAATFEDVKQVFGQTTIHRSIPFNWNSEFVQLHFGKDRQKRLNYGEFTQFLLEMQLEHARQAFVQRDKARTGTITGLDFRDIMVTIRPHMLTRFVEECLVAVAGGSTSHQVSFSYFNGFNSLLNNMELIRKIYTTLAGSRRDVQVTKEEFIIAAQRFGQVTPMEVDILFQLADLSEPRGRVGLADIDMIAPLEEGSLPYNLAEVQRQRLGATAPSSRSVLTQVAESAYRFMLGSVAGAVGATAVYPIDLVKTRMQNQRTSGSFVDELMYKNSFDCFKKVVRYEGFSGLYRGLVPQLLGVAPEKAIKLTVNDFVRGKTMTKDGTVPLPAEILAGGCAGGSQVIFTNPLEIVKIRLQVAGEITTGPRVSALSVIRDLGFFGLYKGAKACFLRDIPFSAIYFPCYAHTKASLADEEGRVGPGKLLLAGALAGMPAASLVTPADVIKTRLQVAARAGQTTYSGVIDCFWKILREEGPLAFWKGAGARVFLCLIFPLCSPPPPRSRISLPAPNPDHIGGFRLAMATFAGIESKFGLHLPRFRVPVDLSAHEQSDV</sequence>
<feature type="transmembrane region" description="Helical" evidence="17">
    <location>
        <begin position="37"/>
        <end position="68"/>
    </location>
</feature>
<dbReference type="GO" id="GO:0043490">
    <property type="term" value="P:malate-aspartate shuttle"/>
    <property type="evidence" value="ECO:0007669"/>
    <property type="project" value="TreeGrafter"/>
</dbReference>
<dbReference type="PROSITE" id="PS50920">
    <property type="entry name" value="SOLCAR"/>
    <property type="match status" value="3"/>
</dbReference>
<comment type="subunit">
    <text evidence="13">Homodimer (via N-terminus).</text>
</comment>
<reference evidence="19 20" key="1">
    <citation type="submission" date="2020-06" db="EMBL/GenBank/DDBJ databases">
        <authorList>
            <consortium name="Wellcome Sanger Institute Data Sharing"/>
        </authorList>
    </citation>
    <scope>NUCLEOTIDE SEQUENCE [LARGE SCALE GENOMIC DNA]</scope>
</reference>
<evidence type="ECO:0000313" key="19">
    <source>
        <dbReference type="Ensembl" id="ENSDCDP00010047129.1"/>
    </source>
</evidence>
<dbReference type="Gene3D" id="1.50.40.10">
    <property type="entry name" value="Mitochondrial carrier domain"/>
    <property type="match status" value="1"/>
</dbReference>
<evidence type="ECO:0000256" key="9">
    <source>
        <dbReference type="ARBA" id="ARBA00022989"/>
    </source>
</evidence>
<comment type="subcellular location">
    <subcellularLocation>
        <location evidence="1">Mitochondrion inner membrane</location>
        <topology evidence="1">Multi-pass membrane protein</topology>
    </subcellularLocation>
</comment>
<evidence type="ECO:0000256" key="7">
    <source>
        <dbReference type="ARBA" id="ARBA00022792"/>
    </source>
</evidence>
<dbReference type="Ensembl" id="ENSDCDT00010057344.1">
    <property type="protein sequence ID" value="ENSDCDP00010047129.1"/>
    <property type="gene ID" value="ENSDCDG00010028461.1"/>
</dbReference>
<evidence type="ECO:0000256" key="16">
    <source>
        <dbReference type="PROSITE-ProRule" id="PRU00282"/>
    </source>
</evidence>
<evidence type="ECO:0000256" key="11">
    <source>
        <dbReference type="ARBA" id="ARBA00023136"/>
    </source>
</evidence>
<protein>
    <recommendedName>
        <fullName evidence="18">EF-hand domain-containing protein</fullName>
    </recommendedName>
</protein>
<feature type="repeat" description="Solcar" evidence="16">
    <location>
        <begin position="388"/>
        <end position="480"/>
    </location>
</feature>
<comment type="catalytic activity">
    <reaction evidence="12">
        <text>3-sulfino-L-alanine(out) + L-aspartate(in) = 3-sulfino-L-alanine(in) + L-aspartate(out)</text>
        <dbReference type="Rhea" id="RHEA:70975"/>
        <dbReference type="ChEBI" id="CHEBI:29991"/>
        <dbReference type="ChEBI" id="CHEBI:61085"/>
    </reaction>
</comment>
<dbReference type="Gene3D" id="1.10.238.10">
    <property type="entry name" value="EF-hand"/>
    <property type="match status" value="2"/>
</dbReference>
<evidence type="ECO:0000256" key="14">
    <source>
        <dbReference type="ARBA" id="ARBA00047487"/>
    </source>
</evidence>
<dbReference type="GO" id="GO:0005509">
    <property type="term" value="F:calcium ion binding"/>
    <property type="evidence" value="ECO:0007669"/>
    <property type="project" value="InterPro"/>
</dbReference>
<dbReference type="FunFam" id="1.50.40.10:FF:000004">
    <property type="entry name" value="Calcium-binding mitochondrial carrier protein Aralar1"/>
    <property type="match status" value="1"/>
</dbReference>
<keyword evidence="10" id="KW-0496">Mitochondrion</keyword>
<dbReference type="InterPro" id="IPR002048">
    <property type="entry name" value="EF_hand_dom"/>
</dbReference>
<dbReference type="GO" id="GO:0005743">
    <property type="term" value="C:mitochondrial inner membrane"/>
    <property type="evidence" value="ECO:0007669"/>
    <property type="project" value="UniProtKB-SubCell"/>
</dbReference>
<evidence type="ECO:0000256" key="10">
    <source>
        <dbReference type="ARBA" id="ARBA00023128"/>
    </source>
</evidence>
<keyword evidence="4 16" id="KW-0812">Transmembrane</keyword>
<comment type="catalytic activity">
    <reaction evidence="15">
        <text>3-sulfino-L-alanine(out) + L-glutamate(in) + H(+)(in) = 3-sulfino-L-alanine(in) + L-glutamate(out) + H(+)(out)</text>
        <dbReference type="Rhea" id="RHEA:70967"/>
        <dbReference type="ChEBI" id="CHEBI:15378"/>
        <dbReference type="ChEBI" id="CHEBI:29985"/>
        <dbReference type="ChEBI" id="CHEBI:61085"/>
    </reaction>
</comment>
<dbReference type="Proteomes" id="UP000694580">
    <property type="component" value="Chromosome 20"/>
</dbReference>
<dbReference type="FunFam" id="1.10.238.10:FF:000416">
    <property type="entry name" value="Aralar1, isoform F"/>
    <property type="match status" value="1"/>
</dbReference>
<dbReference type="GO" id="GO:0005313">
    <property type="term" value="F:L-glutamate transmembrane transporter activity"/>
    <property type="evidence" value="ECO:0007669"/>
    <property type="project" value="TreeGrafter"/>
</dbReference>
<dbReference type="InterPro" id="IPR023395">
    <property type="entry name" value="MCP_dom_sf"/>
</dbReference>
<keyword evidence="7" id="KW-0999">Mitochondrion inner membrane</keyword>
<evidence type="ECO:0000256" key="6">
    <source>
        <dbReference type="ARBA" id="ARBA00022737"/>
    </source>
</evidence>